<dbReference type="InterPro" id="IPR017853">
    <property type="entry name" value="GH"/>
</dbReference>
<dbReference type="EMBL" id="JAELVQ010000002">
    <property type="protein sequence ID" value="MBJ6366994.1"/>
    <property type="molecule type" value="Genomic_DNA"/>
</dbReference>
<comment type="caution">
    <text evidence="9">The sequence shown here is derived from an EMBL/GenBank/DDBJ whole genome shotgun (WGS) entry which is preliminary data.</text>
</comment>
<feature type="domain" description="Glycoside hydrolase family 29 N-terminal" evidence="8">
    <location>
        <begin position="34"/>
        <end position="378"/>
    </location>
</feature>
<dbReference type="PANTHER" id="PTHR10030:SF37">
    <property type="entry name" value="ALPHA-L-FUCOSIDASE-RELATED"/>
    <property type="match status" value="1"/>
</dbReference>
<dbReference type="AlphaFoldDB" id="A0A8J7J9S2"/>
<accession>A0A8J7J9S2</accession>
<dbReference type="SUPFAM" id="SSF51445">
    <property type="entry name" value="(Trans)glycosidases"/>
    <property type="match status" value="1"/>
</dbReference>
<dbReference type="InterPro" id="IPR000933">
    <property type="entry name" value="Glyco_hydro_29"/>
</dbReference>
<dbReference type="InterPro" id="IPR016286">
    <property type="entry name" value="FUC_metazoa-typ"/>
</dbReference>
<dbReference type="GO" id="GO:0006004">
    <property type="term" value="P:fucose metabolic process"/>
    <property type="evidence" value="ECO:0007669"/>
    <property type="project" value="InterPro"/>
</dbReference>
<dbReference type="GO" id="GO:0016139">
    <property type="term" value="P:glycoside catabolic process"/>
    <property type="evidence" value="ECO:0007669"/>
    <property type="project" value="TreeGrafter"/>
</dbReference>
<evidence type="ECO:0000313" key="9">
    <source>
        <dbReference type="EMBL" id="MBJ6366994.1"/>
    </source>
</evidence>
<evidence type="ECO:0000313" key="10">
    <source>
        <dbReference type="Proteomes" id="UP000610931"/>
    </source>
</evidence>
<dbReference type="RefSeq" id="WP_199113049.1">
    <property type="nucleotide sequence ID" value="NZ_JAELVQ010000002.1"/>
</dbReference>
<evidence type="ECO:0000256" key="1">
    <source>
        <dbReference type="ARBA" id="ARBA00004071"/>
    </source>
</evidence>
<keyword evidence="5" id="KW-0378">Hydrolase</keyword>
<keyword evidence="10" id="KW-1185">Reference proteome</keyword>
<dbReference type="EC" id="3.2.1.51" evidence="3"/>
<dbReference type="PANTHER" id="PTHR10030">
    <property type="entry name" value="ALPHA-L-FUCOSIDASE"/>
    <property type="match status" value="1"/>
</dbReference>
<dbReference type="PIRSF" id="PIRSF001092">
    <property type="entry name" value="Alpha-L-fucosidase"/>
    <property type="match status" value="1"/>
</dbReference>
<keyword evidence="6" id="KW-0326">Glycosidase</keyword>
<protein>
    <recommendedName>
        <fullName evidence="3">alpha-L-fucosidase</fullName>
        <ecNumber evidence="3">3.2.1.51</ecNumber>
    </recommendedName>
</protein>
<dbReference type="GO" id="GO:0004560">
    <property type="term" value="F:alpha-L-fucosidase activity"/>
    <property type="evidence" value="ECO:0007669"/>
    <property type="project" value="InterPro"/>
</dbReference>
<dbReference type="InterPro" id="IPR057739">
    <property type="entry name" value="Glyco_hydro_29_N"/>
</dbReference>
<feature type="signal peptide" evidence="7">
    <location>
        <begin position="1"/>
        <end position="22"/>
    </location>
</feature>
<dbReference type="GO" id="GO:0005764">
    <property type="term" value="C:lysosome"/>
    <property type="evidence" value="ECO:0007669"/>
    <property type="project" value="TreeGrafter"/>
</dbReference>
<dbReference type="SMART" id="SM00812">
    <property type="entry name" value="Alpha_L_fucos"/>
    <property type="match status" value="1"/>
</dbReference>
<feature type="chain" id="PRO_5035170117" description="alpha-L-fucosidase" evidence="7">
    <location>
        <begin position="23"/>
        <end position="410"/>
    </location>
</feature>
<name>A0A8J7J9S2_9FLAO</name>
<sequence length="410" mass="47817">MKYMFGLARMFFLAMFFLIVSCNEPKQDIPYFLKDYKETFQNNPREAALQWFDDARLGMFIHWGVWGLKHAEWAMFNQSIPLSEYKILAKNFKGNSFDAEAIVTLAKSSGMNYITFVAKHHDGFSLWDSNYTNWDSMDYPAKRDFLKELSDACRKNNIPLFIYYSIGIDWTHPFFIPRENYVYARPNYKETPDYFLYKSPKDFEKYREFCKNQLKELSTNYGDVAGFWFDTLGGVLANDELFNMQEFYDVIHQYQPHALIHFKTGATGTEDVLVGERELKSISIHYQGDEPEKIKIRQLSDKVWKENKFKKAEIAVTSQGSWAWTPTNNCRASDELYAMLAHASNNNANLLLNVGLKPDGAIPKDVEKEFRLLGKRIQEDGYPILNKKNWKTLRGEDVSVDSTEINKTAR</sequence>
<dbReference type="Gene3D" id="3.20.20.80">
    <property type="entry name" value="Glycosidases"/>
    <property type="match status" value="1"/>
</dbReference>
<evidence type="ECO:0000256" key="6">
    <source>
        <dbReference type="ARBA" id="ARBA00023295"/>
    </source>
</evidence>
<evidence type="ECO:0000256" key="5">
    <source>
        <dbReference type="ARBA" id="ARBA00022801"/>
    </source>
</evidence>
<reference evidence="9" key="1">
    <citation type="submission" date="2020-12" db="EMBL/GenBank/DDBJ databases">
        <title>Snuella sp. nov., isolated from sediment in Incheon.</title>
        <authorList>
            <person name="Kim W."/>
        </authorList>
    </citation>
    <scope>NUCLEOTIDE SEQUENCE</scope>
    <source>
        <strain evidence="9">CAU 1569</strain>
    </source>
</reference>
<evidence type="ECO:0000256" key="7">
    <source>
        <dbReference type="SAM" id="SignalP"/>
    </source>
</evidence>
<organism evidence="9 10">
    <name type="scientific">Snuella sedimenti</name>
    <dbReference type="NCBI Taxonomy" id="2798802"/>
    <lineage>
        <taxon>Bacteria</taxon>
        <taxon>Pseudomonadati</taxon>
        <taxon>Bacteroidota</taxon>
        <taxon>Flavobacteriia</taxon>
        <taxon>Flavobacteriales</taxon>
        <taxon>Flavobacteriaceae</taxon>
        <taxon>Snuella</taxon>
    </lineage>
</organism>
<comment type="function">
    <text evidence="1">Alpha-L-fucosidase is responsible for hydrolyzing the alpha-1,6-linked fucose joined to the reducing-end N-acetylglucosamine of the carbohydrate moieties of glycoproteins.</text>
</comment>
<gene>
    <name evidence="9" type="ORF">JF259_02725</name>
</gene>
<dbReference type="Proteomes" id="UP000610931">
    <property type="component" value="Unassembled WGS sequence"/>
</dbReference>
<proteinExistence type="inferred from homology"/>
<evidence type="ECO:0000259" key="8">
    <source>
        <dbReference type="Pfam" id="PF01120"/>
    </source>
</evidence>
<comment type="similarity">
    <text evidence="2">Belongs to the glycosyl hydrolase 29 family.</text>
</comment>
<evidence type="ECO:0000256" key="2">
    <source>
        <dbReference type="ARBA" id="ARBA00007951"/>
    </source>
</evidence>
<keyword evidence="4 7" id="KW-0732">Signal</keyword>
<dbReference type="Pfam" id="PF01120">
    <property type="entry name" value="Alpha_L_fucos"/>
    <property type="match status" value="1"/>
</dbReference>
<evidence type="ECO:0000256" key="4">
    <source>
        <dbReference type="ARBA" id="ARBA00022729"/>
    </source>
</evidence>
<dbReference type="PROSITE" id="PS51257">
    <property type="entry name" value="PROKAR_LIPOPROTEIN"/>
    <property type="match status" value="1"/>
</dbReference>
<evidence type="ECO:0000256" key="3">
    <source>
        <dbReference type="ARBA" id="ARBA00012662"/>
    </source>
</evidence>